<accession>A0ABP0PZG1</accession>
<reference evidence="1 2" key="1">
    <citation type="submission" date="2024-02" db="EMBL/GenBank/DDBJ databases">
        <authorList>
            <person name="Chen Y."/>
            <person name="Shah S."/>
            <person name="Dougan E. K."/>
            <person name="Thang M."/>
            <person name="Chan C."/>
        </authorList>
    </citation>
    <scope>NUCLEOTIDE SEQUENCE [LARGE SCALE GENOMIC DNA]</scope>
</reference>
<comment type="caution">
    <text evidence="1">The sequence shown here is derived from an EMBL/GenBank/DDBJ whole genome shotgun (WGS) entry which is preliminary data.</text>
</comment>
<name>A0ABP0PZG1_9DINO</name>
<evidence type="ECO:0000313" key="2">
    <source>
        <dbReference type="Proteomes" id="UP001642464"/>
    </source>
</evidence>
<gene>
    <name evidence="1" type="ORF">SCF082_LOCUS38759</name>
</gene>
<dbReference type="EMBL" id="CAXAMM010038844">
    <property type="protein sequence ID" value="CAK9081418.1"/>
    <property type="molecule type" value="Genomic_DNA"/>
</dbReference>
<organism evidence="1 2">
    <name type="scientific">Durusdinium trenchii</name>
    <dbReference type="NCBI Taxonomy" id="1381693"/>
    <lineage>
        <taxon>Eukaryota</taxon>
        <taxon>Sar</taxon>
        <taxon>Alveolata</taxon>
        <taxon>Dinophyceae</taxon>
        <taxon>Suessiales</taxon>
        <taxon>Symbiodiniaceae</taxon>
        <taxon>Durusdinium</taxon>
    </lineage>
</organism>
<feature type="non-terminal residue" evidence="1">
    <location>
        <position position="58"/>
    </location>
</feature>
<proteinExistence type="predicted"/>
<feature type="non-terminal residue" evidence="1">
    <location>
        <position position="1"/>
    </location>
</feature>
<dbReference type="Proteomes" id="UP001642464">
    <property type="component" value="Unassembled WGS sequence"/>
</dbReference>
<protein>
    <submittedName>
        <fullName evidence="1">Uncharacterized protein</fullName>
    </submittedName>
</protein>
<evidence type="ECO:0000313" key="1">
    <source>
        <dbReference type="EMBL" id="CAK9081418.1"/>
    </source>
</evidence>
<keyword evidence="2" id="KW-1185">Reference proteome</keyword>
<sequence length="58" mass="6284">DERFLERLPQHIDLEAGSAVLTASCQNHTALAQESYSQAVALVASSLQPLATQINTFK</sequence>